<evidence type="ECO:0000313" key="2">
    <source>
        <dbReference type="Proteomes" id="UP000253250"/>
    </source>
</evidence>
<evidence type="ECO:0000313" key="1">
    <source>
        <dbReference type="EMBL" id="RCN56708.1"/>
    </source>
</evidence>
<name>A0A368HEA9_9GAMM</name>
<organism evidence="1 2">
    <name type="scientific">Acidiferrobacter thiooxydans</name>
    <dbReference type="NCBI Taxonomy" id="163359"/>
    <lineage>
        <taxon>Bacteria</taxon>
        <taxon>Pseudomonadati</taxon>
        <taxon>Pseudomonadota</taxon>
        <taxon>Gammaproteobacteria</taxon>
        <taxon>Acidiferrobacterales</taxon>
        <taxon>Acidiferrobacteraceae</taxon>
        <taxon>Acidiferrobacter</taxon>
    </lineage>
</organism>
<keyword evidence="2" id="KW-1185">Reference proteome</keyword>
<dbReference type="Proteomes" id="UP000253250">
    <property type="component" value="Unassembled WGS sequence"/>
</dbReference>
<dbReference type="AlphaFoldDB" id="A0A368HEA9"/>
<gene>
    <name evidence="1" type="ORF">C4900_13125</name>
</gene>
<protein>
    <submittedName>
        <fullName evidence="1">Uncharacterized protein</fullName>
    </submittedName>
</protein>
<comment type="caution">
    <text evidence="1">The sequence shown here is derived from an EMBL/GenBank/DDBJ whole genome shotgun (WGS) entry which is preliminary data.</text>
</comment>
<sequence>MKVDTEVLEKRLQFLKRVSKNAKVIYISNMLEPTGIDELIDVDQCGLRHDDACGWTNWNSL</sequence>
<accession>A0A368HEA9</accession>
<proteinExistence type="predicted"/>
<reference evidence="1 2" key="1">
    <citation type="submission" date="2018-02" db="EMBL/GenBank/DDBJ databases">
        <title>Insights into the biology of acidophilic members of the Acidiferrobacteraceae family derived from comparative genomic analyses.</title>
        <authorList>
            <person name="Issotta F."/>
            <person name="Thyssen C."/>
            <person name="Mena C."/>
            <person name="Moya A."/>
            <person name="Bellenberg S."/>
            <person name="Sproer C."/>
            <person name="Covarrubias P.C."/>
            <person name="Sand W."/>
            <person name="Quatrini R."/>
            <person name="Vera M."/>
        </authorList>
    </citation>
    <scope>NUCLEOTIDE SEQUENCE [LARGE SCALE GENOMIC DNA]</scope>
    <source>
        <strain evidence="2">m-1</strain>
    </source>
</reference>
<dbReference type="EMBL" id="PSYR01000002">
    <property type="protein sequence ID" value="RCN56708.1"/>
    <property type="molecule type" value="Genomic_DNA"/>
</dbReference>